<dbReference type="PANTHER" id="PTHR43537:SF5">
    <property type="entry name" value="UXU OPERON TRANSCRIPTIONAL REGULATOR"/>
    <property type="match status" value="1"/>
</dbReference>
<dbReference type="Gene3D" id="1.10.10.10">
    <property type="entry name" value="Winged helix-like DNA-binding domain superfamily/Winged helix DNA-binding domain"/>
    <property type="match status" value="1"/>
</dbReference>
<feature type="domain" description="HTH gntR-type" evidence="5">
    <location>
        <begin position="42"/>
        <end position="114"/>
    </location>
</feature>
<comment type="caution">
    <text evidence="6">The sequence shown here is derived from an EMBL/GenBank/DDBJ whole genome shotgun (WGS) entry which is preliminary data.</text>
</comment>
<dbReference type="AlphaFoldDB" id="A0A9D2Q465"/>
<dbReference type="GO" id="GO:0003677">
    <property type="term" value="F:DNA binding"/>
    <property type="evidence" value="ECO:0007669"/>
    <property type="project" value="UniProtKB-KW"/>
</dbReference>
<evidence type="ECO:0000313" key="7">
    <source>
        <dbReference type="Proteomes" id="UP000823854"/>
    </source>
</evidence>
<dbReference type="InterPro" id="IPR036388">
    <property type="entry name" value="WH-like_DNA-bd_sf"/>
</dbReference>
<proteinExistence type="predicted"/>
<evidence type="ECO:0000256" key="1">
    <source>
        <dbReference type="ARBA" id="ARBA00023015"/>
    </source>
</evidence>
<dbReference type="SMART" id="SM00895">
    <property type="entry name" value="FCD"/>
    <property type="match status" value="1"/>
</dbReference>
<keyword evidence="3" id="KW-0804">Transcription</keyword>
<dbReference type="Pfam" id="PF07729">
    <property type="entry name" value="FCD"/>
    <property type="match status" value="1"/>
</dbReference>
<dbReference type="CDD" id="cd07377">
    <property type="entry name" value="WHTH_GntR"/>
    <property type="match status" value="1"/>
</dbReference>
<organism evidence="6 7">
    <name type="scientific">Candidatus Brachybacterium intestinipullorum</name>
    <dbReference type="NCBI Taxonomy" id="2838512"/>
    <lineage>
        <taxon>Bacteria</taxon>
        <taxon>Bacillati</taxon>
        <taxon>Actinomycetota</taxon>
        <taxon>Actinomycetes</taxon>
        <taxon>Micrococcales</taxon>
        <taxon>Dermabacteraceae</taxon>
        <taxon>Brachybacterium</taxon>
    </lineage>
</organism>
<dbReference type="SMART" id="SM00345">
    <property type="entry name" value="HTH_GNTR"/>
    <property type="match status" value="1"/>
</dbReference>
<dbReference type="EMBL" id="DWWC01000346">
    <property type="protein sequence ID" value="HJC71165.1"/>
    <property type="molecule type" value="Genomic_DNA"/>
</dbReference>
<dbReference type="SUPFAM" id="SSF46785">
    <property type="entry name" value="Winged helix' DNA-binding domain"/>
    <property type="match status" value="1"/>
</dbReference>
<evidence type="ECO:0000256" key="3">
    <source>
        <dbReference type="ARBA" id="ARBA00023163"/>
    </source>
</evidence>
<dbReference type="PRINTS" id="PR00035">
    <property type="entry name" value="HTHGNTR"/>
</dbReference>
<gene>
    <name evidence="6" type="ORF">H9932_16015</name>
</gene>
<accession>A0A9D2Q465</accession>
<reference evidence="6" key="2">
    <citation type="submission" date="2021-04" db="EMBL/GenBank/DDBJ databases">
        <authorList>
            <person name="Gilroy R."/>
        </authorList>
    </citation>
    <scope>NUCLEOTIDE SEQUENCE</scope>
    <source>
        <strain evidence="6">CHK130-7132</strain>
    </source>
</reference>
<evidence type="ECO:0000259" key="5">
    <source>
        <dbReference type="PROSITE" id="PS50949"/>
    </source>
</evidence>
<dbReference type="InterPro" id="IPR008920">
    <property type="entry name" value="TF_FadR/GntR_C"/>
</dbReference>
<keyword evidence="1" id="KW-0805">Transcription regulation</keyword>
<evidence type="ECO:0000313" key="6">
    <source>
        <dbReference type="EMBL" id="HJC71165.1"/>
    </source>
</evidence>
<dbReference type="PROSITE" id="PS50949">
    <property type="entry name" value="HTH_GNTR"/>
    <property type="match status" value="1"/>
</dbReference>
<evidence type="ECO:0000256" key="4">
    <source>
        <dbReference type="SAM" id="MobiDB-lite"/>
    </source>
</evidence>
<dbReference type="InterPro" id="IPR000524">
    <property type="entry name" value="Tscrpt_reg_HTH_GntR"/>
</dbReference>
<keyword evidence="2" id="KW-0238">DNA-binding</keyword>
<reference evidence="6" key="1">
    <citation type="journal article" date="2021" name="PeerJ">
        <title>Extensive microbial diversity within the chicken gut microbiome revealed by metagenomics and culture.</title>
        <authorList>
            <person name="Gilroy R."/>
            <person name="Ravi A."/>
            <person name="Getino M."/>
            <person name="Pursley I."/>
            <person name="Horton D.L."/>
            <person name="Alikhan N.F."/>
            <person name="Baker D."/>
            <person name="Gharbi K."/>
            <person name="Hall N."/>
            <person name="Watson M."/>
            <person name="Adriaenssens E.M."/>
            <person name="Foster-Nyarko E."/>
            <person name="Jarju S."/>
            <person name="Secka A."/>
            <person name="Antonio M."/>
            <person name="Oren A."/>
            <person name="Chaudhuri R.R."/>
            <person name="La Ragione R."/>
            <person name="Hildebrand F."/>
            <person name="Pallen M.J."/>
        </authorList>
    </citation>
    <scope>NUCLEOTIDE SEQUENCE</scope>
    <source>
        <strain evidence="6">CHK130-7132</strain>
    </source>
</reference>
<dbReference type="InterPro" id="IPR036390">
    <property type="entry name" value="WH_DNA-bd_sf"/>
</dbReference>
<dbReference type="GO" id="GO:0003700">
    <property type="term" value="F:DNA-binding transcription factor activity"/>
    <property type="evidence" value="ECO:0007669"/>
    <property type="project" value="InterPro"/>
</dbReference>
<dbReference type="Proteomes" id="UP000823854">
    <property type="component" value="Unassembled WGS sequence"/>
</dbReference>
<evidence type="ECO:0000256" key="2">
    <source>
        <dbReference type="ARBA" id="ARBA00023125"/>
    </source>
</evidence>
<dbReference type="InterPro" id="IPR011711">
    <property type="entry name" value="GntR_C"/>
</dbReference>
<dbReference type="Gene3D" id="1.20.120.530">
    <property type="entry name" value="GntR ligand-binding domain-like"/>
    <property type="match status" value="1"/>
</dbReference>
<protein>
    <submittedName>
        <fullName evidence="6">FCD domain-containing protein</fullName>
    </submittedName>
</protein>
<dbReference type="SUPFAM" id="SSF48008">
    <property type="entry name" value="GntR ligand-binding domain-like"/>
    <property type="match status" value="1"/>
</dbReference>
<name>A0A9D2Q465_9MICO</name>
<dbReference type="PANTHER" id="PTHR43537">
    <property type="entry name" value="TRANSCRIPTIONAL REGULATOR, GNTR FAMILY"/>
    <property type="match status" value="1"/>
</dbReference>
<feature type="compositionally biased region" description="Basic and acidic residues" evidence="4">
    <location>
        <begin position="18"/>
        <end position="30"/>
    </location>
</feature>
<dbReference type="Pfam" id="PF00392">
    <property type="entry name" value="GntR"/>
    <property type="match status" value="1"/>
</dbReference>
<feature type="region of interest" description="Disordered" evidence="4">
    <location>
        <begin position="1"/>
        <end position="38"/>
    </location>
</feature>
<sequence>MVENARHAEVGPQSGRTGRAEETGRARQSERSGAAWAPVSRRSTHELVIAAIEDQIMNGALVVGDLLPPERELAARLHVSRTGVREAIRVLEAHGVLRSEVGSGRGAGTFVAAMPSAALERFLRLHVALANFPVHDVIETRILLERASAALAAERADEEALDGLEEHLARTEGPGVTREVFNDADTDFHVALARAGGNALFAEMTGAIRASLRAPLLEAFTKVEDWEAMADMLRRQHRQILDALRAGEAEEAARLTAEHIRAASAALPELPGA</sequence>